<dbReference type="AlphaFoldDB" id="A0A7Z7VWH8"/>
<evidence type="ECO:0000256" key="5">
    <source>
        <dbReference type="ARBA" id="ARBA00023244"/>
    </source>
</evidence>
<dbReference type="EMBL" id="POVK01000006">
    <property type="protein sequence ID" value="NHA33460.1"/>
    <property type="molecule type" value="Genomic_DNA"/>
</dbReference>
<keyword evidence="5" id="KW-0627">Porphyrin biosynthesis</keyword>
<dbReference type="Gene3D" id="3.40.50.720">
    <property type="entry name" value="NAD(P)-binding Rossmann-like Domain"/>
    <property type="match status" value="1"/>
</dbReference>
<protein>
    <recommendedName>
        <fullName evidence="2">precorrin-2 dehydrogenase</fullName>
        <ecNumber evidence="2">1.3.1.76</ecNumber>
    </recommendedName>
</protein>
<organism evidence="8">
    <name type="scientific">Staphylococcus schleiferi</name>
    <dbReference type="NCBI Taxonomy" id="1295"/>
    <lineage>
        <taxon>Bacteria</taxon>
        <taxon>Bacillati</taxon>
        <taxon>Bacillota</taxon>
        <taxon>Bacilli</taxon>
        <taxon>Bacillales</taxon>
        <taxon>Staphylococcaceae</taxon>
        <taxon>Staphylococcus</taxon>
    </lineage>
</organism>
<name>A0A7Z7VWH8_STASC</name>
<dbReference type="EMBL" id="UHEF01000001">
    <property type="protein sequence ID" value="SUM87061.1"/>
    <property type="molecule type" value="Genomic_DNA"/>
</dbReference>
<dbReference type="PANTHER" id="PTHR35330">
    <property type="entry name" value="SIROHEME BIOSYNTHESIS PROTEIN MET8"/>
    <property type="match status" value="1"/>
</dbReference>
<evidence type="ECO:0000256" key="1">
    <source>
        <dbReference type="ARBA" id="ARBA00005010"/>
    </source>
</evidence>
<comment type="pathway">
    <text evidence="1">Porphyrin-containing compound metabolism; siroheme biosynthesis; sirohydrochlorin from precorrin-2: step 1/1.</text>
</comment>
<evidence type="ECO:0000313" key="8">
    <source>
        <dbReference type="EMBL" id="SUM87061.1"/>
    </source>
</evidence>
<dbReference type="Proteomes" id="UP000264146">
    <property type="component" value="Chromosome"/>
</dbReference>
<dbReference type="GeneID" id="93789225"/>
<dbReference type="EC" id="1.3.1.76" evidence="2"/>
<proteinExistence type="predicted"/>
<gene>
    <name evidence="8" type="primary">sirC_2</name>
    <name evidence="7" type="ORF">C1O36_02780</name>
    <name evidence="8" type="ORF">NCTC12218_00487</name>
</gene>
<reference evidence="7 10" key="1">
    <citation type="submission" date="2018-01" db="EMBL/GenBank/DDBJ databases">
        <title>Complete genome sequence of Staphylococcus Scheliferi isolated from human.</title>
        <authorList>
            <person name="Abouelkhair M.A."/>
            <person name="Bemis D.A."/>
            <person name="Kania S.A."/>
        </authorList>
    </citation>
    <scope>NUCLEOTIDE SEQUENCE [LARGE SCALE GENOMIC DNA]</scope>
    <source>
        <strain evidence="7 10">ATCC 43808</strain>
    </source>
</reference>
<dbReference type="PANTHER" id="PTHR35330:SF1">
    <property type="entry name" value="SIROHEME BIOSYNTHESIS PROTEIN MET8"/>
    <property type="match status" value="1"/>
</dbReference>
<sequence>MYPIQLNLSNKTVVIIGGGKIAWRKFKKVMHEAKTVKVVSPEFNPAFYTRTWAPHITLDKKTYDSKDIADANLIIIATNDAKVNQQVRDDARPEQWVNHTGDRRQSDFYNSFDFVHNEMTISVSSEGQSIQRTQAYGAKIKAYLETLEEDFHE</sequence>
<reference evidence="6 9" key="3">
    <citation type="submission" date="2020-11" db="EMBL/GenBank/DDBJ databases">
        <authorList>
            <consortium name="Pathogen Informatics"/>
        </authorList>
    </citation>
    <scope>NUCLEOTIDE SEQUENCE [LARGE SCALE GENOMIC DNA]</scope>
    <source>
        <strain evidence="6 9">NCTC12218</strain>
    </source>
</reference>
<evidence type="ECO:0000256" key="2">
    <source>
        <dbReference type="ARBA" id="ARBA00012400"/>
    </source>
</evidence>
<dbReference type="RefSeq" id="WP_016426188.1">
    <property type="nucleotide sequence ID" value="NZ_CABKRV010000002.1"/>
</dbReference>
<accession>A0A7Z7VWH8</accession>
<evidence type="ECO:0000313" key="6">
    <source>
        <dbReference type="EMBL" id="CAD7358901.1"/>
    </source>
</evidence>
<reference evidence="8" key="2">
    <citation type="submission" date="2018-06" db="EMBL/GenBank/DDBJ databases">
        <authorList>
            <consortium name="Pathogen Informatics"/>
            <person name="Doyle S."/>
        </authorList>
    </citation>
    <scope>NUCLEOTIDE SEQUENCE [LARGE SCALE GENOMIC DNA]</scope>
    <source>
        <strain evidence="8">NCTC12218</strain>
    </source>
</reference>
<dbReference type="EMBL" id="LR962863">
    <property type="protein sequence ID" value="CAD7358901.1"/>
    <property type="molecule type" value="Genomic_DNA"/>
</dbReference>
<keyword evidence="10" id="KW-1185">Reference proteome</keyword>
<keyword evidence="4" id="KW-0520">NAD</keyword>
<dbReference type="GO" id="GO:0019354">
    <property type="term" value="P:siroheme biosynthetic process"/>
    <property type="evidence" value="ECO:0007669"/>
    <property type="project" value="UniProtKB-UniPathway"/>
</dbReference>
<evidence type="ECO:0000256" key="4">
    <source>
        <dbReference type="ARBA" id="ARBA00023027"/>
    </source>
</evidence>
<evidence type="ECO:0000256" key="3">
    <source>
        <dbReference type="ARBA" id="ARBA00023002"/>
    </source>
</evidence>
<dbReference type="Pfam" id="PF13241">
    <property type="entry name" value="NAD_binding_7"/>
    <property type="match status" value="1"/>
</dbReference>
<dbReference type="InterPro" id="IPR028161">
    <property type="entry name" value="Met8-like"/>
</dbReference>
<evidence type="ECO:0000313" key="10">
    <source>
        <dbReference type="Proteomes" id="UP000572988"/>
    </source>
</evidence>
<dbReference type="GO" id="GO:0004325">
    <property type="term" value="F:ferrochelatase activity"/>
    <property type="evidence" value="ECO:0007669"/>
    <property type="project" value="InterPro"/>
</dbReference>
<dbReference type="UniPathway" id="UPA00262">
    <property type="reaction ID" value="UER00222"/>
</dbReference>
<evidence type="ECO:0000313" key="7">
    <source>
        <dbReference type="EMBL" id="NHA33460.1"/>
    </source>
</evidence>
<keyword evidence="3 8" id="KW-0560">Oxidoreductase</keyword>
<dbReference type="InterPro" id="IPR036291">
    <property type="entry name" value="NAD(P)-bd_dom_sf"/>
</dbReference>
<dbReference type="SUPFAM" id="SSF51735">
    <property type="entry name" value="NAD(P)-binding Rossmann-fold domains"/>
    <property type="match status" value="1"/>
</dbReference>
<evidence type="ECO:0000313" key="9">
    <source>
        <dbReference type="Proteomes" id="UP000264146"/>
    </source>
</evidence>
<dbReference type="GO" id="GO:0043115">
    <property type="term" value="F:precorrin-2 dehydrogenase activity"/>
    <property type="evidence" value="ECO:0007669"/>
    <property type="project" value="UniProtKB-EC"/>
</dbReference>
<dbReference type="Proteomes" id="UP000572988">
    <property type="component" value="Unassembled WGS sequence"/>
</dbReference>